<evidence type="ECO:0000256" key="10">
    <source>
        <dbReference type="ARBA" id="ARBA00023242"/>
    </source>
</evidence>
<evidence type="ECO:0000256" key="2">
    <source>
        <dbReference type="ARBA" id="ARBA00004123"/>
    </source>
</evidence>
<evidence type="ECO:0000256" key="6">
    <source>
        <dbReference type="ARBA" id="ARBA00022490"/>
    </source>
</evidence>
<sequence>MSNNYYELLGVYRSEPAAYSDVPLSEIKQGYHAALLDNHPDKQQQQQQQTGSAPLLSIPLIKAAFAVLSNAAERAEYDKKLITGGGVAVASAGLPPRATGCTMDLSELTIHEDDPENFRWTSACRCGEDEGYVLTERDLEANGDLTSIVVQCVGCSLWIEVQYDIEEE</sequence>
<evidence type="ECO:0000256" key="8">
    <source>
        <dbReference type="ARBA" id="ARBA00022833"/>
    </source>
</evidence>
<feature type="domain" description="J" evidence="11">
    <location>
        <begin position="4"/>
        <end position="81"/>
    </location>
</feature>
<comment type="function">
    <text evidence="1">Required for the first step of diphthamide biosynthesis, the transfer of 3-amino-3-carboxypropyl from S-adenosyl-L-methionine to a histidine residue. Diphthamide is a post-translational modification of histidine which occurs in elongation factor 2.</text>
</comment>
<reference evidence="13" key="2">
    <citation type="submission" date="2020-01" db="EMBL/GenBank/DDBJ databases">
        <authorList>
            <person name="Perkins V."/>
            <person name="Lessard M.-H."/>
            <person name="Dugat-Bony E."/>
            <person name="Frenette M."/>
            <person name="Labrie S."/>
        </authorList>
    </citation>
    <scope>NUCLEOTIDE SEQUENCE</scope>
    <source>
        <strain evidence="13">LMA-70</strain>
    </source>
</reference>
<evidence type="ECO:0000259" key="12">
    <source>
        <dbReference type="PROSITE" id="PS51074"/>
    </source>
</evidence>
<dbReference type="CDD" id="cd06257">
    <property type="entry name" value="DnaJ"/>
    <property type="match status" value="1"/>
</dbReference>
<evidence type="ECO:0000256" key="9">
    <source>
        <dbReference type="ARBA" id="ARBA00023004"/>
    </source>
</evidence>
<name>A0A9P5G6B9_GEOCN</name>
<dbReference type="Proteomes" id="UP000750522">
    <property type="component" value="Unassembled WGS sequence"/>
</dbReference>
<comment type="similarity">
    <text evidence="4">Belongs to the DPH4 family.</text>
</comment>
<dbReference type="AlphaFoldDB" id="A0A9P5G6B9"/>
<gene>
    <name evidence="13" type="ORF">DV451_001606</name>
</gene>
<dbReference type="PANTHER" id="PTHR21454:SF46">
    <property type="entry name" value="DIPHTHAMIDE BIOSYNTHESIS PROTEIN 4"/>
    <property type="match status" value="1"/>
</dbReference>
<dbReference type="InterPro" id="IPR007872">
    <property type="entry name" value="DPH_MB_dom"/>
</dbReference>
<dbReference type="Pfam" id="PF00226">
    <property type="entry name" value="DnaJ"/>
    <property type="match status" value="1"/>
</dbReference>
<feature type="domain" description="DPH-type MB" evidence="12">
    <location>
        <begin position="99"/>
        <end position="164"/>
    </location>
</feature>
<dbReference type="InterPro" id="IPR036671">
    <property type="entry name" value="DPH_MB_sf"/>
</dbReference>
<evidence type="ECO:0000256" key="3">
    <source>
        <dbReference type="ARBA" id="ARBA00004496"/>
    </source>
</evidence>
<comment type="caution">
    <text evidence="13">The sequence shown here is derived from an EMBL/GenBank/DDBJ whole genome shotgun (WGS) entry which is preliminary data.</text>
</comment>
<dbReference type="SUPFAM" id="SSF46565">
    <property type="entry name" value="Chaperone J-domain"/>
    <property type="match status" value="1"/>
</dbReference>
<keyword evidence="6" id="KW-0963">Cytoplasm</keyword>
<protein>
    <recommendedName>
        <fullName evidence="5">Diphthamide biosynthesis protein 4</fullName>
    </recommendedName>
</protein>
<evidence type="ECO:0000259" key="11">
    <source>
        <dbReference type="PROSITE" id="PS50076"/>
    </source>
</evidence>
<dbReference type="GO" id="GO:0005634">
    <property type="term" value="C:nucleus"/>
    <property type="evidence" value="ECO:0007669"/>
    <property type="project" value="UniProtKB-SubCell"/>
</dbReference>
<dbReference type="Gene3D" id="1.10.287.110">
    <property type="entry name" value="DnaJ domain"/>
    <property type="match status" value="1"/>
</dbReference>
<keyword evidence="8" id="KW-0862">Zinc</keyword>
<proteinExistence type="inferred from homology"/>
<keyword evidence="7" id="KW-0479">Metal-binding</keyword>
<evidence type="ECO:0000256" key="5">
    <source>
        <dbReference type="ARBA" id="ARBA00021797"/>
    </source>
</evidence>
<dbReference type="InterPro" id="IPR044248">
    <property type="entry name" value="DPH3/4-like"/>
</dbReference>
<dbReference type="GO" id="GO:0046872">
    <property type="term" value="F:metal ion binding"/>
    <property type="evidence" value="ECO:0007669"/>
    <property type="project" value="UniProtKB-KW"/>
</dbReference>
<accession>A0A9P5G6B9</accession>
<dbReference type="GO" id="GO:0017183">
    <property type="term" value="P:protein histidyl modification to diphthamide"/>
    <property type="evidence" value="ECO:0007669"/>
    <property type="project" value="InterPro"/>
</dbReference>
<evidence type="ECO:0000256" key="7">
    <source>
        <dbReference type="ARBA" id="ARBA00022723"/>
    </source>
</evidence>
<dbReference type="GO" id="GO:0005737">
    <property type="term" value="C:cytoplasm"/>
    <property type="evidence" value="ECO:0007669"/>
    <property type="project" value="UniProtKB-SubCell"/>
</dbReference>
<keyword evidence="10" id="KW-0539">Nucleus</keyword>
<evidence type="ECO:0000256" key="4">
    <source>
        <dbReference type="ARBA" id="ARBA00006169"/>
    </source>
</evidence>
<dbReference type="EMBL" id="QQZK01000025">
    <property type="protein sequence ID" value="KAF5103163.1"/>
    <property type="molecule type" value="Genomic_DNA"/>
</dbReference>
<organism evidence="13 14">
    <name type="scientific">Geotrichum candidum</name>
    <name type="common">Oospora lactis</name>
    <name type="synonym">Dipodascus geotrichum</name>
    <dbReference type="NCBI Taxonomy" id="1173061"/>
    <lineage>
        <taxon>Eukaryota</taxon>
        <taxon>Fungi</taxon>
        <taxon>Dikarya</taxon>
        <taxon>Ascomycota</taxon>
        <taxon>Saccharomycotina</taxon>
        <taxon>Dipodascomycetes</taxon>
        <taxon>Dipodascales</taxon>
        <taxon>Dipodascaceae</taxon>
        <taxon>Geotrichum</taxon>
    </lineage>
</organism>
<dbReference type="SUPFAM" id="SSF144217">
    <property type="entry name" value="CSL zinc finger"/>
    <property type="match status" value="1"/>
</dbReference>
<reference evidence="13" key="1">
    <citation type="journal article" date="2020" name="Front. Microbiol.">
        <title>Phenotypic and Genetic Characterization of the Cheese Ripening Yeast Geotrichum candidum.</title>
        <authorList>
            <person name="Perkins V."/>
            <person name="Vignola S."/>
            <person name="Lessard M.H."/>
            <person name="Plante P.L."/>
            <person name="Corbeil J."/>
            <person name="Dugat-Bony E."/>
            <person name="Frenette M."/>
            <person name="Labrie S."/>
        </authorList>
    </citation>
    <scope>NUCLEOTIDE SEQUENCE</scope>
    <source>
        <strain evidence="13">LMA-70</strain>
    </source>
</reference>
<evidence type="ECO:0000313" key="14">
    <source>
        <dbReference type="Proteomes" id="UP000750522"/>
    </source>
</evidence>
<dbReference type="InterPro" id="IPR036869">
    <property type="entry name" value="J_dom_sf"/>
</dbReference>
<dbReference type="InterPro" id="IPR001623">
    <property type="entry name" value="DnaJ_domain"/>
</dbReference>
<dbReference type="PANTHER" id="PTHR21454">
    <property type="entry name" value="DPH3 HOMOLOG-RELATED"/>
    <property type="match status" value="1"/>
</dbReference>
<dbReference type="PROSITE" id="PS51074">
    <property type="entry name" value="DPH_MB"/>
    <property type="match status" value="1"/>
</dbReference>
<keyword evidence="9" id="KW-0408">Iron</keyword>
<evidence type="ECO:0000313" key="13">
    <source>
        <dbReference type="EMBL" id="KAF5103163.1"/>
    </source>
</evidence>
<dbReference type="PROSITE" id="PS50076">
    <property type="entry name" value="DNAJ_2"/>
    <property type="match status" value="1"/>
</dbReference>
<comment type="subcellular location">
    <subcellularLocation>
        <location evidence="3">Cytoplasm</location>
    </subcellularLocation>
    <subcellularLocation>
        <location evidence="2">Nucleus</location>
    </subcellularLocation>
</comment>
<dbReference type="Gene3D" id="3.10.660.10">
    <property type="entry name" value="DPH Zinc finger"/>
    <property type="match status" value="1"/>
</dbReference>
<evidence type="ECO:0000256" key="1">
    <source>
        <dbReference type="ARBA" id="ARBA00003474"/>
    </source>
</evidence>
<dbReference type="Pfam" id="PF05207">
    <property type="entry name" value="Zn_ribbon_CSL"/>
    <property type="match status" value="1"/>
</dbReference>